<evidence type="ECO:0000313" key="2">
    <source>
        <dbReference type="Proteomes" id="UP000265703"/>
    </source>
</evidence>
<dbReference type="EMBL" id="QKYT01000003">
    <property type="protein sequence ID" value="RIA99532.1"/>
    <property type="molecule type" value="Genomic_DNA"/>
</dbReference>
<gene>
    <name evidence="1" type="ORF">C1645_277461</name>
</gene>
<name>A0A397TNP8_9GLOM</name>
<protein>
    <submittedName>
        <fullName evidence="1">Uncharacterized protein</fullName>
    </submittedName>
</protein>
<evidence type="ECO:0000313" key="1">
    <source>
        <dbReference type="EMBL" id="RIA99532.1"/>
    </source>
</evidence>
<dbReference type="AlphaFoldDB" id="A0A397TNP8"/>
<proteinExistence type="predicted"/>
<accession>A0A397TNP8</accession>
<reference evidence="1 2" key="1">
    <citation type="submission" date="2018-06" db="EMBL/GenBank/DDBJ databases">
        <title>Comparative genomics reveals the genomic features of Rhizophagus irregularis, R. cerebriforme, R. diaphanum and Gigaspora rosea, and their symbiotic lifestyle signature.</title>
        <authorList>
            <person name="Morin E."/>
            <person name="San Clemente H."/>
            <person name="Chen E.C.H."/>
            <person name="De La Providencia I."/>
            <person name="Hainaut M."/>
            <person name="Kuo A."/>
            <person name="Kohler A."/>
            <person name="Murat C."/>
            <person name="Tang N."/>
            <person name="Roy S."/>
            <person name="Loubradou J."/>
            <person name="Henrissat B."/>
            <person name="Grigoriev I.V."/>
            <person name="Corradi N."/>
            <person name="Roux C."/>
            <person name="Martin F.M."/>
        </authorList>
    </citation>
    <scope>NUCLEOTIDE SEQUENCE [LARGE SCALE GENOMIC DNA]</scope>
    <source>
        <strain evidence="1 2">DAOM 227022</strain>
    </source>
</reference>
<keyword evidence="2" id="KW-1185">Reference proteome</keyword>
<dbReference type="Proteomes" id="UP000265703">
    <property type="component" value="Unassembled WGS sequence"/>
</dbReference>
<organism evidence="1 2">
    <name type="scientific">Glomus cerebriforme</name>
    <dbReference type="NCBI Taxonomy" id="658196"/>
    <lineage>
        <taxon>Eukaryota</taxon>
        <taxon>Fungi</taxon>
        <taxon>Fungi incertae sedis</taxon>
        <taxon>Mucoromycota</taxon>
        <taxon>Glomeromycotina</taxon>
        <taxon>Glomeromycetes</taxon>
        <taxon>Glomerales</taxon>
        <taxon>Glomeraceae</taxon>
        <taxon>Glomus</taxon>
    </lineage>
</organism>
<comment type="caution">
    <text evidence="1">The sequence shown here is derived from an EMBL/GenBank/DDBJ whole genome shotgun (WGS) entry which is preliminary data.</text>
</comment>
<dbReference type="OrthoDB" id="2316667at2759"/>
<sequence>MSQIFLLVQTELPFILIITMKYILEIYSLIHDDGNYIHQTISICDYSTIFTTNDYSDFIKGVYDDKSDAYNWESVDITNYYYHVFCAYYDHSLWIKDNFNYVYKYINKNRHTPLTEIPFKHIKVLSEDYAIGIDYNSKLWKYIDGTWIWIRNNVKCATVNYNGELFFLDHNINNFIYKIKTKPL</sequence>